<gene>
    <name evidence="2" type="ORF">TRAPUB_11047</name>
</gene>
<evidence type="ECO:0000313" key="2">
    <source>
        <dbReference type="EMBL" id="OJT12397.1"/>
    </source>
</evidence>
<feature type="region of interest" description="Disordered" evidence="1">
    <location>
        <begin position="37"/>
        <end position="102"/>
    </location>
</feature>
<evidence type="ECO:0000256" key="1">
    <source>
        <dbReference type="SAM" id="MobiDB-lite"/>
    </source>
</evidence>
<dbReference type="EMBL" id="MNAD01000489">
    <property type="protein sequence ID" value="OJT12397.1"/>
    <property type="molecule type" value="Genomic_DNA"/>
</dbReference>
<dbReference type="AlphaFoldDB" id="A0A1M2VXR7"/>
<name>A0A1M2VXR7_TRAPU</name>
<dbReference type="Proteomes" id="UP000184267">
    <property type="component" value="Unassembled WGS sequence"/>
</dbReference>
<organism evidence="2 3">
    <name type="scientific">Trametes pubescens</name>
    <name type="common">White-rot fungus</name>
    <dbReference type="NCBI Taxonomy" id="154538"/>
    <lineage>
        <taxon>Eukaryota</taxon>
        <taxon>Fungi</taxon>
        <taxon>Dikarya</taxon>
        <taxon>Basidiomycota</taxon>
        <taxon>Agaricomycotina</taxon>
        <taxon>Agaricomycetes</taxon>
        <taxon>Polyporales</taxon>
        <taxon>Polyporaceae</taxon>
        <taxon>Trametes</taxon>
    </lineage>
</organism>
<evidence type="ECO:0000313" key="3">
    <source>
        <dbReference type="Proteomes" id="UP000184267"/>
    </source>
</evidence>
<reference evidence="2 3" key="1">
    <citation type="submission" date="2016-10" db="EMBL/GenBank/DDBJ databases">
        <title>Genome sequence of the basidiomycete white-rot fungus Trametes pubescens.</title>
        <authorList>
            <person name="Makela M.R."/>
            <person name="Granchi Z."/>
            <person name="Peng M."/>
            <person name="De Vries R.P."/>
            <person name="Grigoriev I."/>
            <person name="Riley R."/>
            <person name="Hilden K."/>
        </authorList>
    </citation>
    <scope>NUCLEOTIDE SEQUENCE [LARGE SCALE GENOMIC DNA]</scope>
    <source>
        <strain evidence="2 3">FBCC735</strain>
    </source>
</reference>
<keyword evidence="3" id="KW-1185">Reference proteome</keyword>
<feature type="compositionally biased region" description="Basic and acidic residues" evidence="1">
    <location>
        <begin position="51"/>
        <end position="62"/>
    </location>
</feature>
<accession>A0A1M2VXR7</accession>
<protein>
    <submittedName>
        <fullName evidence="2">Uncharacterized protein</fullName>
    </submittedName>
</protein>
<sequence>MFANGAIPSDEEYTRFYDKVNDTPGCAFYTHKTHSNYRTRLRRKAAKRRSKRDDADAVERGTDTGTAQQGASRRVDHVPPSILSSNSDASMSTHASGAPRHDGLLDDAMVAQLTHAAAMHDPDMHARTHAAVAQIVQWADVLGVPALDLFSLCVGRCTSDRVSTVSGGTSEYDDIGPGCIDSGAAGVELSESPAAAAHEPWGAGSPVYCGPFPVPYYDREPSF</sequence>
<comment type="caution">
    <text evidence="2">The sequence shown here is derived from an EMBL/GenBank/DDBJ whole genome shotgun (WGS) entry which is preliminary data.</text>
</comment>
<proteinExistence type="predicted"/>
<dbReference type="OMA" id="HEPWGAG"/>
<feature type="compositionally biased region" description="Polar residues" evidence="1">
    <location>
        <begin position="82"/>
        <end position="95"/>
    </location>
</feature>
<feature type="compositionally biased region" description="Basic residues" evidence="1">
    <location>
        <begin position="37"/>
        <end position="50"/>
    </location>
</feature>